<name>A0AAW7TFI7_9BACL</name>
<keyword evidence="1" id="KW-0540">Nuclease</keyword>
<dbReference type="GO" id="GO:0004519">
    <property type="term" value="F:endonuclease activity"/>
    <property type="evidence" value="ECO:0007669"/>
    <property type="project" value="UniProtKB-KW"/>
</dbReference>
<dbReference type="Proteomes" id="UP001176117">
    <property type="component" value="Unassembled WGS sequence"/>
</dbReference>
<dbReference type="InterPro" id="IPR010994">
    <property type="entry name" value="RuvA_2-like"/>
</dbReference>
<dbReference type="PANTHER" id="PTHR40084">
    <property type="entry name" value="PHOSPHOHYDROLASE, PHP FAMILY"/>
    <property type="match status" value="1"/>
</dbReference>
<organism evidence="1 2">
    <name type="scientific">Anoxybacillus gonensis</name>
    <dbReference type="NCBI Taxonomy" id="198467"/>
    <lineage>
        <taxon>Bacteria</taxon>
        <taxon>Bacillati</taxon>
        <taxon>Bacillota</taxon>
        <taxon>Bacilli</taxon>
        <taxon>Bacillales</taxon>
        <taxon>Anoxybacillaceae</taxon>
        <taxon>Anoxybacillus</taxon>
    </lineage>
</organism>
<evidence type="ECO:0000313" key="2">
    <source>
        <dbReference type="Proteomes" id="UP001176117"/>
    </source>
</evidence>
<keyword evidence="2" id="KW-1185">Reference proteome</keyword>
<dbReference type="AlphaFoldDB" id="A0AAW7TFI7"/>
<dbReference type="PANTHER" id="PTHR40084:SF1">
    <property type="entry name" value="PHOSPHOTRANSFERASE"/>
    <property type="match status" value="1"/>
</dbReference>
<dbReference type="Gene3D" id="1.10.150.20">
    <property type="entry name" value="5' to 3' exonuclease, C-terminal subdomain"/>
    <property type="match status" value="1"/>
</dbReference>
<dbReference type="RefSeq" id="WP_081957756.1">
    <property type="nucleotide sequence ID" value="NZ_CP012152.1"/>
</dbReference>
<proteinExistence type="predicted"/>
<keyword evidence="1" id="KW-0255">Endonuclease</keyword>
<dbReference type="InterPro" id="IPR016195">
    <property type="entry name" value="Pol/histidinol_Pase-like"/>
</dbReference>
<dbReference type="EMBL" id="JAMOGB010000001">
    <property type="protein sequence ID" value="MDO0876242.1"/>
    <property type="molecule type" value="Genomic_DNA"/>
</dbReference>
<sequence length="388" mass="44112">MMNRYFVDLHIHIGRTASQRPVKITGAKSLTLSNIVQEATYTKGLQMIGIVDAHVPEILQEIEQHIEKHRWMEHEDGGIITHGVTMLLGSEIEIYDDHCQGPIHVLVFFPTIDTMRKFSDWMASYVKNRSLSSQRIYVSGKHLQEQVKKWGGLFILAHAFTPFKSVYGKGVKKSLTEVFDPSLIDAVELGLSADTTMADQIEELHRYCYVSNSDAHSLKNIAREYQMIAMKEATFAELKKALRHEQERKIMANYGLNPKLGKYYRTTCARCLSRWSGEQCERCGHRQQIVGVYERLQQLRTTSHTAVMRPPYIHQVPLSFIPGIGERTYKKLIERVGTEMYIMHEASEDELAYVAGQNIAKTIIAARNGTLQVHEGGGGKYGKVKSPE</sequence>
<dbReference type="Gene3D" id="3.20.20.140">
    <property type="entry name" value="Metal-dependent hydrolases"/>
    <property type="match status" value="1"/>
</dbReference>
<reference evidence="1" key="1">
    <citation type="submission" date="2022-05" db="EMBL/GenBank/DDBJ databases">
        <title>Genome-based reclassification of Anoxybacillus salavatliensis Cihan et al. as a later heterotypic synonym of Anoxybacillus gonensis Belduz et al. 2003.</title>
        <authorList>
            <person name="Inan Bektas K."/>
            <person name="Guler H.I."/>
            <person name="Belduz A.O."/>
            <person name="Canakci S."/>
        </authorList>
    </citation>
    <scope>NUCLEOTIDE SEQUENCE</scope>
    <source>
        <strain evidence="1">NCIMB 13933</strain>
    </source>
</reference>
<keyword evidence="1" id="KW-0378">Hydrolase</keyword>
<dbReference type="CDD" id="cd19067">
    <property type="entry name" value="PfuEndoQ-like"/>
    <property type="match status" value="1"/>
</dbReference>
<evidence type="ECO:0000313" key="1">
    <source>
        <dbReference type="EMBL" id="MDO0876242.1"/>
    </source>
</evidence>
<dbReference type="SUPFAM" id="SSF89550">
    <property type="entry name" value="PHP domain-like"/>
    <property type="match status" value="1"/>
</dbReference>
<gene>
    <name evidence="1" type="ORF">NBU54_00955</name>
</gene>
<comment type="caution">
    <text evidence="1">The sequence shown here is derived from an EMBL/GenBank/DDBJ whole genome shotgun (WGS) entry which is preliminary data.</text>
</comment>
<accession>A0AAW7TFI7</accession>
<protein>
    <submittedName>
        <fullName evidence="1">Endonuclease Q family protein</fullName>
    </submittedName>
</protein>
<dbReference type="SUPFAM" id="SSF47781">
    <property type="entry name" value="RuvA domain 2-like"/>
    <property type="match status" value="1"/>
</dbReference>